<dbReference type="Proteomes" id="UP000604046">
    <property type="component" value="Unassembled WGS sequence"/>
</dbReference>
<reference evidence="2" key="1">
    <citation type="submission" date="2021-02" db="EMBL/GenBank/DDBJ databases">
        <authorList>
            <person name="Dougan E. K."/>
            <person name="Rhodes N."/>
            <person name="Thang M."/>
            <person name="Chan C."/>
        </authorList>
    </citation>
    <scope>NUCLEOTIDE SEQUENCE</scope>
</reference>
<feature type="region of interest" description="Disordered" evidence="1">
    <location>
        <begin position="146"/>
        <end position="172"/>
    </location>
</feature>
<accession>A0A812SVK0</accession>
<name>A0A812SVK0_9DINO</name>
<evidence type="ECO:0000256" key="1">
    <source>
        <dbReference type="SAM" id="MobiDB-lite"/>
    </source>
</evidence>
<dbReference type="EMBL" id="CAJNDS010002506">
    <property type="protein sequence ID" value="CAE7503199.1"/>
    <property type="molecule type" value="Genomic_DNA"/>
</dbReference>
<feature type="compositionally biased region" description="Low complexity" evidence="1">
    <location>
        <begin position="153"/>
        <end position="163"/>
    </location>
</feature>
<sequence length="172" mass="19290">MKEALSDGSRQEGVVFQDFLKLMQLFREFQDGQRLHKEQQAVQATAFSGSEVAQFRDLFILAANASHESSLPAELSFDQFRNMIHDITPLGDALTADLKDIFAKFTRRISGEVRSKRSFEDADFPEFLLMMKHLLDINFANIKEKTHKPVKAPPAKAARSAGPPKEPKAPAS</sequence>
<dbReference type="OrthoDB" id="432017at2759"/>
<keyword evidence="3" id="KW-1185">Reference proteome</keyword>
<protein>
    <submittedName>
        <fullName evidence="2">Uncharacterized protein</fullName>
    </submittedName>
</protein>
<gene>
    <name evidence="2" type="ORF">SNAT2548_LOCUS28182</name>
</gene>
<proteinExistence type="predicted"/>
<organism evidence="2 3">
    <name type="scientific">Symbiodinium natans</name>
    <dbReference type="NCBI Taxonomy" id="878477"/>
    <lineage>
        <taxon>Eukaryota</taxon>
        <taxon>Sar</taxon>
        <taxon>Alveolata</taxon>
        <taxon>Dinophyceae</taxon>
        <taxon>Suessiales</taxon>
        <taxon>Symbiodiniaceae</taxon>
        <taxon>Symbiodinium</taxon>
    </lineage>
</organism>
<comment type="caution">
    <text evidence="2">The sequence shown here is derived from an EMBL/GenBank/DDBJ whole genome shotgun (WGS) entry which is preliminary data.</text>
</comment>
<dbReference type="AlphaFoldDB" id="A0A812SVK0"/>
<evidence type="ECO:0000313" key="2">
    <source>
        <dbReference type="EMBL" id="CAE7503199.1"/>
    </source>
</evidence>
<evidence type="ECO:0000313" key="3">
    <source>
        <dbReference type="Proteomes" id="UP000604046"/>
    </source>
</evidence>